<dbReference type="Gene3D" id="3.30.70.360">
    <property type="match status" value="1"/>
</dbReference>
<name>A0ABV9ZTV5_9ACTN</name>
<evidence type="ECO:0000259" key="2">
    <source>
        <dbReference type="Pfam" id="PF07687"/>
    </source>
</evidence>
<dbReference type="Gene3D" id="3.40.630.10">
    <property type="entry name" value="Zn peptidases"/>
    <property type="match status" value="1"/>
</dbReference>
<dbReference type="InterPro" id="IPR017439">
    <property type="entry name" value="Amidohydrolase"/>
</dbReference>
<dbReference type="CDD" id="cd03886">
    <property type="entry name" value="M20_Acy1"/>
    <property type="match status" value="1"/>
</dbReference>
<dbReference type="PANTHER" id="PTHR11014:SF63">
    <property type="entry name" value="METALLOPEPTIDASE, PUTATIVE (AFU_ORTHOLOGUE AFUA_6G09600)-RELATED"/>
    <property type="match status" value="1"/>
</dbReference>
<dbReference type="Pfam" id="PF07687">
    <property type="entry name" value="M20_dimer"/>
    <property type="match status" value="1"/>
</dbReference>
<feature type="domain" description="Peptidase M20 dimerisation" evidence="2">
    <location>
        <begin position="202"/>
        <end position="294"/>
    </location>
</feature>
<dbReference type="SUPFAM" id="SSF55031">
    <property type="entry name" value="Bacterial exopeptidase dimerisation domain"/>
    <property type="match status" value="1"/>
</dbReference>
<feature type="region of interest" description="Disordered" evidence="1">
    <location>
        <begin position="410"/>
        <end position="451"/>
    </location>
</feature>
<evidence type="ECO:0000313" key="3">
    <source>
        <dbReference type="EMBL" id="MFC5144835.1"/>
    </source>
</evidence>
<dbReference type="EMBL" id="JBHSKJ010000004">
    <property type="protein sequence ID" value="MFC5144835.1"/>
    <property type="molecule type" value="Genomic_DNA"/>
</dbReference>
<dbReference type="InterPro" id="IPR036264">
    <property type="entry name" value="Bact_exopeptidase_dim_dom"/>
</dbReference>
<evidence type="ECO:0000256" key="1">
    <source>
        <dbReference type="SAM" id="MobiDB-lite"/>
    </source>
</evidence>
<dbReference type="RefSeq" id="WP_382038935.1">
    <property type="nucleotide sequence ID" value="NZ_JBHSKJ010000004.1"/>
</dbReference>
<organism evidence="3 4">
    <name type="scientific">Streptomyces aureoversilis</name>
    <dbReference type="NCBI Taxonomy" id="67277"/>
    <lineage>
        <taxon>Bacteria</taxon>
        <taxon>Bacillati</taxon>
        <taxon>Actinomycetota</taxon>
        <taxon>Actinomycetes</taxon>
        <taxon>Kitasatosporales</taxon>
        <taxon>Streptomycetaceae</taxon>
        <taxon>Streptomyces</taxon>
    </lineage>
</organism>
<evidence type="ECO:0000313" key="4">
    <source>
        <dbReference type="Proteomes" id="UP001596222"/>
    </source>
</evidence>
<sequence length="451" mass="47047">MLIDGTGSVRPESGLLAEARKLLPDVVALRRRIHRMPEVGAYLPRTQQAILEAVDGLGLTVTLGRKLSSVVAVLDSGRPGRTLLLRADMDALLQQENTGLAFASQVPGVMHACGHDAHTAMLVGAARLLSARRDRLAGRVVFMFQPAEETGGGALPMIEEGLLTLADGTAVDAAFALHINARNETCTVHVRPGTQYAAADLVRITVRGRSGHAAGPHRVLDPVPVACEIVQALQTMITRTVAISEPAVLTITTIRAGSAVNIIPETAELSGTYRTLSEASRRTVREGIARVAEGVAAAHGMTVDVELPEGYPTVQNDPAFTALVRRAAATALGPSRVHELPHSTMGGEDFSYVLQRVPGAMVFLGACPPGGVPGKVPDNHSDRVLYDEEALAAGVALHCAVAEDFLRGGGSEASKGIEGSKRVEGIEGSKGIEGKGEHGAAIGVASTDDGD</sequence>
<proteinExistence type="predicted"/>
<dbReference type="Pfam" id="PF01546">
    <property type="entry name" value="Peptidase_M20"/>
    <property type="match status" value="1"/>
</dbReference>
<gene>
    <name evidence="3" type="ORF">ACFPP6_09150</name>
</gene>
<dbReference type="InterPro" id="IPR002933">
    <property type="entry name" value="Peptidase_M20"/>
</dbReference>
<dbReference type="SUPFAM" id="SSF53187">
    <property type="entry name" value="Zn-dependent exopeptidases"/>
    <property type="match status" value="1"/>
</dbReference>
<reference evidence="4" key="1">
    <citation type="journal article" date="2019" name="Int. J. Syst. Evol. Microbiol.">
        <title>The Global Catalogue of Microorganisms (GCM) 10K type strain sequencing project: providing services to taxonomists for standard genome sequencing and annotation.</title>
        <authorList>
            <consortium name="The Broad Institute Genomics Platform"/>
            <consortium name="The Broad Institute Genome Sequencing Center for Infectious Disease"/>
            <person name="Wu L."/>
            <person name="Ma J."/>
        </authorList>
    </citation>
    <scope>NUCLEOTIDE SEQUENCE [LARGE SCALE GENOMIC DNA]</scope>
    <source>
        <strain evidence="4">CGMCC 4.1641</strain>
    </source>
</reference>
<dbReference type="PANTHER" id="PTHR11014">
    <property type="entry name" value="PEPTIDASE M20 FAMILY MEMBER"/>
    <property type="match status" value="1"/>
</dbReference>
<dbReference type="NCBIfam" id="TIGR01891">
    <property type="entry name" value="amidohydrolases"/>
    <property type="match status" value="1"/>
</dbReference>
<accession>A0ABV9ZTV5</accession>
<keyword evidence="4" id="KW-1185">Reference proteome</keyword>
<dbReference type="InterPro" id="IPR011650">
    <property type="entry name" value="Peptidase_M20_dimer"/>
</dbReference>
<feature type="compositionally biased region" description="Basic and acidic residues" evidence="1">
    <location>
        <begin position="418"/>
        <end position="438"/>
    </location>
</feature>
<dbReference type="Proteomes" id="UP001596222">
    <property type="component" value="Unassembled WGS sequence"/>
</dbReference>
<protein>
    <submittedName>
        <fullName evidence="3">M20 family metallopeptidase</fullName>
    </submittedName>
</protein>
<dbReference type="PIRSF" id="PIRSF005962">
    <property type="entry name" value="Pept_M20D_amidohydro"/>
    <property type="match status" value="1"/>
</dbReference>
<comment type="caution">
    <text evidence="3">The sequence shown here is derived from an EMBL/GenBank/DDBJ whole genome shotgun (WGS) entry which is preliminary data.</text>
</comment>